<dbReference type="EMBL" id="JAEAOA010000039">
    <property type="protein sequence ID" value="KAK3598135.1"/>
    <property type="molecule type" value="Genomic_DNA"/>
</dbReference>
<keyword evidence="4" id="KW-1133">Transmembrane helix</keyword>
<reference evidence="8" key="3">
    <citation type="submission" date="2023-05" db="EMBL/GenBank/DDBJ databases">
        <authorList>
            <person name="Smith C.H."/>
        </authorList>
    </citation>
    <scope>NUCLEOTIDE SEQUENCE</scope>
    <source>
        <strain evidence="8">CHS0354</strain>
        <tissue evidence="8">Mantle</tissue>
    </source>
</reference>
<dbReference type="SMART" id="SM00179">
    <property type="entry name" value="EGF_CA"/>
    <property type="match status" value="2"/>
</dbReference>
<dbReference type="PANTHER" id="PTHR13802:SF52">
    <property type="entry name" value="MUCIN-4"/>
    <property type="match status" value="1"/>
</dbReference>
<dbReference type="Pfam" id="PF00094">
    <property type="entry name" value="VWD"/>
    <property type="match status" value="1"/>
</dbReference>
<gene>
    <name evidence="8" type="ORF">CHS0354_000072</name>
</gene>
<dbReference type="Pfam" id="PF23263">
    <property type="entry name" value="C8-3_MUC4"/>
    <property type="match status" value="1"/>
</dbReference>
<dbReference type="SUPFAM" id="SSF57196">
    <property type="entry name" value="EGF/Laminin"/>
    <property type="match status" value="1"/>
</dbReference>
<keyword evidence="2" id="KW-0245">EGF-like domain</keyword>
<dbReference type="InterPro" id="IPR056619">
    <property type="entry name" value="C8-3_MUC4"/>
</dbReference>
<evidence type="ECO:0000256" key="2">
    <source>
        <dbReference type="ARBA" id="ARBA00022536"/>
    </source>
</evidence>
<keyword evidence="6" id="KW-1015">Disulfide bond</keyword>
<proteinExistence type="predicted"/>
<dbReference type="InterPro" id="IPR000742">
    <property type="entry name" value="EGF"/>
</dbReference>
<dbReference type="SMART" id="SM00181">
    <property type="entry name" value="EGF"/>
    <property type="match status" value="3"/>
</dbReference>
<dbReference type="InterPro" id="IPR001881">
    <property type="entry name" value="EGF-like_Ca-bd_dom"/>
</dbReference>
<evidence type="ECO:0000256" key="1">
    <source>
        <dbReference type="ARBA" id="ARBA00004370"/>
    </source>
</evidence>
<accession>A0AAE0SUV9</accession>
<dbReference type="PROSITE" id="PS01187">
    <property type="entry name" value="EGF_CA"/>
    <property type="match status" value="1"/>
</dbReference>
<dbReference type="GO" id="GO:0016020">
    <property type="term" value="C:membrane"/>
    <property type="evidence" value="ECO:0007669"/>
    <property type="project" value="UniProtKB-SubCell"/>
</dbReference>
<organism evidence="8 9">
    <name type="scientific">Potamilus streckersoni</name>
    <dbReference type="NCBI Taxonomy" id="2493646"/>
    <lineage>
        <taxon>Eukaryota</taxon>
        <taxon>Metazoa</taxon>
        <taxon>Spiralia</taxon>
        <taxon>Lophotrochozoa</taxon>
        <taxon>Mollusca</taxon>
        <taxon>Bivalvia</taxon>
        <taxon>Autobranchia</taxon>
        <taxon>Heteroconchia</taxon>
        <taxon>Palaeoheterodonta</taxon>
        <taxon>Unionida</taxon>
        <taxon>Unionoidea</taxon>
        <taxon>Unionidae</taxon>
        <taxon>Ambleminae</taxon>
        <taxon>Lampsilini</taxon>
        <taxon>Potamilus</taxon>
    </lineage>
</organism>
<keyword evidence="3" id="KW-0812">Transmembrane</keyword>
<dbReference type="InterPro" id="IPR051495">
    <property type="entry name" value="Epithelial_Barrier/Signaling"/>
</dbReference>
<dbReference type="AlphaFoldDB" id="A0AAE0SUV9"/>
<dbReference type="InterPro" id="IPR018097">
    <property type="entry name" value="EGF_Ca-bd_CS"/>
</dbReference>
<keyword evidence="5" id="KW-0472">Membrane</keyword>
<name>A0AAE0SUV9_9BIVA</name>
<protein>
    <recommendedName>
        <fullName evidence="7">VWFD domain-containing protein</fullName>
    </recommendedName>
</protein>
<keyword evidence="9" id="KW-1185">Reference proteome</keyword>
<evidence type="ECO:0000256" key="5">
    <source>
        <dbReference type="ARBA" id="ARBA00023136"/>
    </source>
</evidence>
<dbReference type="Proteomes" id="UP001195483">
    <property type="component" value="Unassembled WGS sequence"/>
</dbReference>
<dbReference type="Gene3D" id="2.10.25.10">
    <property type="entry name" value="Laminin"/>
    <property type="match status" value="2"/>
</dbReference>
<comment type="caution">
    <text evidence="8">The sequence shown here is derived from an EMBL/GenBank/DDBJ whole genome shotgun (WGS) entry which is preliminary data.</text>
</comment>
<sequence>MLSVSVVLPTEFSRKTKGLLGNFDGYPDNDFMFPNGTILSAKASDQDIFKYGQSWEVDGRKSFLRYPFGKNQSNFHHRDFIPKFLDEADSNKVKAAKQKCGNENQECIFDLVFTENQAVANNTKSVEQRASSSQKVLDVYGIKSPSLDMDIRLCTACSGHGTCDVTQEGTNIQASTAIRNFRIAICKCTQFWEGNDCENDFNGCTSTPCSPLKNCTDNPASIHEALSHAYNCSPCPEGYTNGETDSQKCEDINECEEGISGCDQMCINTYGGFNCSCHNGYIHNVTMNACVLEM</sequence>
<dbReference type="PROSITE" id="PS51233">
    <property type="entry name" value="VWFD"/>
    <property type="match status" value="1"/>
</dbReference>
<dbReference type="InterPro" id="IPR049883">
    <property type="entry name" value="NOTCH1_EGF-like"/>
</dbReference>
<evidence type="ECO:0000256" key="4">
    <source>
        <dbReference type="ARBA" id="ARBA00022989"/>
    </source>
</evidence>
<dbReference type="InterPro" id="IPR001846">
    <property type="entry name" value="VWF_type-D"/>
</dbReference>
<dbReference type="Pfam" id="PF07645">
    <property type="entry name" value="EGF_CA"/>
    <property type="match status" value="1"/>
</dbReference>
<reference evidence="8" key="2">
    <citation type="journal article" date="2021" name="Genome Biol. Evol.">
        <title>Developing a high-quality reference genome for a parasitic bivalve with doubly uniparental inheritance (Bivalvia: Unionida).</title>
        <authorList>
            <person name="Smith C.H."/>
        </authorList>
    </citation>
    <scope>NUCLEOTIDE SEQUENCE</scope>
    <source>
        <strain evidence="8">CHS0354</strain>
        <tissue evidence="8">Mantle</tissue>
    </source>
</reference>
<evidence type="ECO:0000313" key="8">
    <source>
        <dbReference type="EMBL" id="KAK3598135.1"/>
    </source>
</evidence>
<evidence type="ECO:0000256" key="3">
    <source>
        <dbReference type="ARBA" id="ARBA00022692"/>
    </source>
</evidence>
<dbReference type="GO" id="GO:0005509">
    <property type="term" value="F:calcium ion binding"/>
    <property type="evidence" value="ECO:0007669"/>
    <property type="project" value="InterPro"/>
</dbReference>
<evidence type="ECO:0000259" key="7">
    <source>
        <dbReference type="PROSITE" id="PS51233"/>
    </source>
</evidence>
<dbReference type="PANTHER" id="PTHR13802">
    <property type="entry name" value="MUCIN 4-RELATED"/>
    <property type="match status" value="1"/>
</dbReference>
<feature type="domain" description="VWFD" evidence="7">
    <location>
        <begin position="1"/>
        <end position="63"/>
    </location>
</feature>
<comment type="subcellular location">
    <subcellularLocation>
        <location evidence="1">Membrane</location>
    </subcellularLocation>
</comment>
<evidence type="ECO:0000256" key="6">
    <source>
        <dbReference type="ARBA" id="ARBA00023157"/>
    </source>
</evidence>
<evidence type="ECO:0000313" key="9">
    <source>
        <dbReference type="Proteomes" id="UP001195483"/>
    </source>
</evidence>
<reference evidence="8" key="1">
    <citation type="journal article" date="2021" name="Genome Biol. Evol.">
        <title>A High-Quality Reference Genome for a Parasitic Bivalve with Doubly Uniparental Inheritance (Bivalvia: Unionida).</title>
        <authorList>
            <person name="Smith C.H."/>
        </authorList>
    </citation>
    <scope>NUCLEOTIDE SEQUENCE</scope>
    <source>
        <strain evidence="8">CHS0354</strain>
    </source>
</reference>